<keyword evidence="6 8" id="KW-0804">Transcription</keyword>
<dbReference type="GO" id="GO:0009791">
    <property type="term" value="P:post-embryonic development"/>
    <property type="evidence" value="ECO:0007669"/>
    <property type="project" value="UniProtKB-ARBA"/>
</dbReference>
<dbReference type="GO" id="GO:0032924">
    <property type="term" value="P:activin receptor signaling pathway"/>
    <property type="evidence" value="ECO:0007669"/>
    <property type="project" value="TreeGrafter"/>
</dbReference>
<evidence type="ECO:0000256" key="2">
    <source>
        <dbReference type="ARBA" id="ARBA00022490"/>
    </source>
</evidence>
<keyword evidence="5 8" id="KW-0805">Transcription regulation</keyword>
<dbReference type="SMART" id="SM00524">
    <property type="entry name" value="DWB"/>
    <property type="match status" value="1"/>
</dbReference>
<feature type="domain" description="MH2" evidence="10">
    <location>
        <begin position="252"/>
        <end position="445"/>
    </location>
</feature>
<dbReference type="GO" id="GO:0070411">
    <property type="term" value="F:I-SMAD binding"/>
    <property type="evidence" value="ECO:0007669"/>
    <property type="project" value="TreeGrafter"/>
</dbReference>
<protein>
    <recommendedName>
        <fullName evidence="8">Mothers against decapentaplegic homolog</fullName>
        <shortName evidence="8">MAD homolog</shortName>
        <shortName evidence="8">Mothers against DPP homolog</shortName>
    </recommendedName>
    <alternativeName>
        <fullName evidence="8">SMAD family member</fullName>
    </alternativeName>
</protein>
<dbReference type="GO" id="GO:0030154">
    <property type="term" value="P:cell differentiation"/>
    <property type="evidence" value="ECO:0007669"/>
    <property type="project" value="TreeGrafter"/>
</dbReference>
<accession>A0A1W0WP74</accession>
<comment type="caution">
    <text evidence="11">The sequence shown here is derived from an EMBL/GenBank/DDBJ whole genome shotgun (WGS) entry which is preliminary data.</text>
</comment>
<dbReference type="GO" id="GO:0005737">
    <property type="term" value="C:cytoplasm"/>
    <property type="evidence" value="ECO:0007669"/>
    <property type="project" value="UniProtKB-SubCell"/>
</dbReference>
<evidence type="ECO:0000256" key="1">
    <source>
        <dbReference type="ARBA" id="ARBA00005545"/>
    </source>
</evidence>
<dbReference type="GO" id="GO:0000981">
    <property type="term" value="F:DNA-binding transcription factor activity, RNA polymerase II-specific"/>
    <property type="evidence" value="ECO:0007669"/>
    <property type="project" value="TreeGrafter"/>
</dbReference>
<dbReference type="GO" id="GO:0050793">
    <property type="term" value="P:regulation of developmental process"/>
    <property type="evidence" value="ECO:0007669"/>
    <property type="project" value="UniProtKB-ARBA"/>
</dbReference>
<dbReference type="OrthoDB" id="5794312at2759"/>
<keyword evidence="12" id="KW-1185">Reference proteome</keyword>
<evidence type="ECO:0000313" key="11">
    <source>
        <dbReference type="EMBL" id="OQV16979.1"/>
    </source>
</evidence>
<proteinExistence type="inferred from homology"/>
<dbReference type="FunFam" id="2.60.200.10:FF:000001">
    <property type="entry name" value="Mothers against decapentaplegic homolog"/>
    <property type="match status" value="1"/>
</dbReference>
<evidence type="ECO:0000256" key="8">
    <source>
        <dbReference type="RuleBase" id="RU361195"/>
    </source>
</evidence>
<dbReference type="EMBL" id="MTYJ01000067">
    <property type="protein sequence ID" value="OQV16979.1"/>
    <property type="molecule type" value="Genomic_DNA"/>
</dbReference>
<keyword evidence="7 8" id="KW-0539">Nucleus</keyword>
<dbReference type="GO" id="GO:0046872">
    <property type="term" value="F:metal ion binding"/>
    <property type="evidence" value="ECO:0007669"/>
    <property type="project" value="UniProtKB-KW"/>
</dbReference>
<comment type="similarity">
    <text evidence="1 8">Belongs to the dwarfin/SMAD family.</text>
</comment>
<dbReference type="InterPro" id="IPR008984">
    <property type="entry name" value="SMAD_FHA_dom_sf"/>
</dbReference>
<dbReference type="PANTHER" id="PTHR13703:SF25">
    <property type="entry name" value="MOTHERS AGAINST DECAPENTAPLEGIC HOMOLOG"/>
    <property type="match status" value="1"/>
</dbReference>
<dbReference type="GO" id="GO:0051239">
    <property type="term" value="P:regulation of multicellular organismal process"/>
    <property type="evidence" value="ECO:0007669"/>
    <property type="project" value="UniProtKB-ARBA"/>
</dbReference>
<dbReference type="AlphaFoldDB" id="A0A1W0WP74"/>
<evidence type="ECO:0000256" key="3">
    <source>
        <dbReference type="ARBA" id="ARBA00022723"/>
    </source>
</evidence>
<dbReference type="InterPro" id="IPR003619">
    <property type="entry name" value="MAD_homology1_Dwarfin-type"/>
</dbReference>
<evidence type="ECO:0000256" key="7">
    <source>
        <dbReference type="ARBA" id="ARBA00023242"/>
    </source>
</evidence>
<dbReference type="SMART" id="SM00523">
    <property type="entry name" value="DWA"/>
    <property type="match status" value="1"/>
</dbReference>
<evidence type="ECO:0000256" key="5">
    <source>
        <dbReference type="ARBA" id="ARBA00023015"/>
    </source>
</evidence>
<dbReference type="PANTHER" id="PTHR13703">
    <property type="entry name" value="SMAD"/>
    <property type="match status" value="1"/>
</dbReference>
<gene>
    <name evidence="11" type="ORF">BV898_08843</name>
</gene>
<dbReference type="InterPro" id="IPR001132">
    <property type="entry name" value="SMAD_dom_Dwarfin-type"/>
</dbReference>
<sequence length="445" mass="49684">MNSLFQNPVVKKFMTYKKSTQTPDDEYEKWSEKAVKNLIKRLKKVSNTGLGDLDRALSAQDKHSRCVLLPRSVDGRLQVSVSRKGLPHVIYCRIWRYPDLTSHHQLRSTDTCTSGYHSKKETICINPYHYERVIAPAELPPILVPRNHGESLPPHSEIPSAEDISGGQVPANADLPHDLNEMDLMTIFPDVGSPTLSGDEMDLEDLQSVSSPIDSPNSSSNCVTLASLPEPPPPNFDMLDVEPVSYAEPAFWCSVSYYELSARVGETFHASQPSLTIDGFTDPSNSERFCLGLLSNINRNPVVEQTRRHIGKGLRLYYIGGDVFAECVSENAAFVQSPNCNQRYGWLPATVCKIPPGCNLKIFNNQEFAAMLAQSVAQGFEAVYQLTKMCTIRMSFVKGWGAEYRRQTVTSTPCWIEIYLNGPLQWLDKVLTQMGSPRIPCSSMS</sequence>
<dbReference type="InterPro" id="IPR036578">
    <property type="entry name" value="SMAD_MH1_sf"/>
</dbReference>
<comment type="subcellular location">
    <subcellularLocation>
        <location evidence="8">Cytoplasm</location>
    </subcellularLocation>
    <subcellularLocation>
        <location evidence="8">Nucleus</location>
    </subcellularLocation>
</comment>
<evidence type="ECO:0000256" key="4">
    <source>
        <dbReference type="ARBA" id="ARBA00022833"/>
    </source>
</evidence>
<dbReference type="PROSITE" id="PS51075">
    <property type="entry name" value="MH1"/>
    <property type="match status" value="1"/>
</dbReference>
<dbReference type="GO" id="GO:0071144">
    <property type="term" value="C:heteromeric SMAD protein complex"/>
    <property type="evidence" value="ECO:0007669"/>
    <property type="project" value="TreeGrafter"/>
</dbReference>
<dbReference type="GO" id="GO:0000978">
    <property type="term" value="F:RNA polymerase II cis-regulatory region sequence-specific DNA binding"/>
    <property type="evidence" value="ECO:0007669"/>
    <property type="project" value="TreeGrafter"/>
</dbReference>
<dbReference type="SUPFAM" id="SSF49879">
    <property type="entry name" value="SMAD/FHA domain"/>
    <property type="match status" value="1"/>
</dbReference>
<feature type="domain" description="MH1" evidence="9">
    <location>
        <begin position="8"/>
        <end position="139"/>
    </location>
</feature>
<dbReference type="PROSITE" id="PS51076">
    <property type="entry name" value="MH2"/>
    <property type="match status" value="1"/>
</dbReference>
<keyword evidence="2 8" id="KW-0963">Cytoplasm</keyword>
<dbReference type="InterPro" id="IPR013790">
    <property type="entry name" value="Dwarfin"/>
</dbReference>
<dbReference type="Gene3D" id="2.60.200.10">
    <property type="match status" value="1"/>
</dbReference>
<evidence type="ECO:0000256" key="6">
    <source>
        <dbReference type="ARBA" id="ARBA00023163"/>
    </source>
</evidence>
<dbReference type="GO" id="GO:0045944">
    <property type="term" value="P:positive regulation of transcription by RNA polymerase II"/>
    <property type="evidence" value="ECO:0007669"/>
    <property type="project" value="TreeGrafter"/>
</dbReference>
<keyword evidence="4" id="KW-0862">Zinc</keyword>
<keyword evidence="3" id="KW-0479">Metal-binding</keyword>
<dbReference type="GO" id="GO:0009653">
    <property type="term" value="P:anatomical structure morphogenesis"/>
    <property type="evidence" value="ECO:0007669"/>
    <property type="project" value="TreeGrafter"/>
</dbReference>
<evidence type="ECO:0000313" key="12">
    <source>
        <dbReference type="Proteomes" id="UP000192578"/>
    </source>
</evidence>
<dbReference type="Pfam" id="PF03166">
    <property type="entry name" value="MH2"/>
    <property type="match status" value="1"/>
</dbReference>
<evidence type="ECO:0000259" key="10">
    <source>
        <dbReference type="PROSITE" id="PS51076"/>
    </source>
</evidence>
<dbReference type="SUPFAM" id="SSF56366">
    <property type="entry name" value="SMAD MH1 domain"/>
    <property type="match status" value="1"/>
</dbReference>
<organism evidence="11 12">
    <name type="scientific">Hypsibius exemplaris</name>
    <name type="common">Freshwater tardigrade</name>
    <dbReference type="NCBI Taxonomy" id="2072580"/>
    <lineage>
        <taxon>Eukaryota</taxon>
        <taxon>Metazoa</taxon>
        <taxon>Ecdysozoa</taxon>
        <taxon>Tardigrada</taxon>
        <taxon>Eutardigrada</taxon>
        <taxon>Parachela</taxon>
        <taxon>Hypsibioidea</taxon>
        <taxon>Hypsibiidae</taxon>
        <taxon>Hypsibius</taxon>
    </lineage>
</organism>
<dbReference type="InterPro" id="IPR013019">
    <property type="entry name" value="MAD_homology_MH1"/>
</dbReference>
<dbReference type="Pfam" id="PF03165">
    <property type="entry name" value="MH1"/>
    <property type="match status" value="1"/>
</dbReference>
<dbReference type="Proteomes" id="UP000192578">
    <property type="component" value="Unassembled WGS sequence"/>
</dbReference>
<dbReference type="Gene3D" id="3.90.520.10">
    <property type="entry name" value="SMAD MH1 domain"/>
    <property type="match status" value="1"/>
</dbReference>
<evidence type="ECO:0000259" key="9">
    <source>
        <dbReference type="PROSITE" id="PS51075"/>
    </source>
</evidence>
<dbReference type="GO" id="GO:0060395">
    <property type="term" value="P:SMAD protein signal transduction"/>
    <property type="evidence" value="ECO:0007669"/>
    <property type="project" value="TreeGrafter"/>
</dbReference>
<name>A0A1W0WP74_HYPEX</name>
<dbReference type="InterPro" id="IPR017855">
    <property type="entry name" value="SMAD-like_dom_sf"/>
</dbReference>
<reference evidence="12" key="1">
    <citation type="submission" date="2017-01" db="EMBL/GenBank/DDBJ databases">
        <title>Comparative genomics of anhydrobiosis in the tardigrade Hypsibius dujardini.</title>
        <authorList>
            <person name="Yoshida Y."/>
            <person name="Koutsovoulos G."/>
            <person name="Laetsch D."/>
            <person name="Stevens L."/>
            <person name="Kumar S."/>
            <person name="Horikawa D."/>
            <person name="Ishino K."/>
            <person name="Komine S."/>
            <person name="Tomita M."/>
            <person name="Blaxter M."/>
            <person name="Arakawa K."/>
        </authorList>
    </citation>
    <scope>NUCLEOTIDE SEQUENCE [LARGE SCALE GENOMIC DNA]</scope>
    <source>
        <strain evidence="12">Z151</strain>
    </source>
</reference>